<evidence type="ECO:0000256" key="7">
    <source>
        <dbReference type="SAM" id="MobiDB-lite"/>
    </source>
</evidence>
<organism evidence="8 9">
    <name type="scientific">Streptomyces rubrolavendulae</name>
    <dbReference type="NCBI Taxonomy" id="285473"/>
    <lineage>
        <taxon>Bacteria</taxon>
        <taxon>Bacillati</taxon>
        <taxon>Actinomycetota</taxon>
        <taxon>Actinomycetes</taxon>
        <taxon>Kitasatosporales</taxon>
        <taxon>Streptomycetaceae</taxon>
        <taxon>Streptomyces</taxon>
    </lineage>
</organism>
<dbReference type="Proteomes" id="UP000095349">
    <property type="component" value="Chromosome"/>
</dbReference>
<sequence length="169" mass="16645">MVTAALAVGVLTAGGVFLVLRPGLVRITFGFVLLGHAVNVLLLAAGGTARRGAPLIGHGAVPLMADPLPQAFVLTAIVITFGITVYLLGLASADPAGPPPGPPASDAPAGPLPQRPLPDAPAKPGPEHPPSHAPAGPDAEHPPSGLPPRAPAGPASGRRPSDGHREGAP</sequence>
<name>A0A1D8G9T9_9ACTN</name>
<dbReference type="RefSeq" id="WP_237282291.1">
    <property type="nucleotide sequence ID" value="NZ_CP017316.1"/>
</dbReference>
<keyword evidence="4" id="KW-0812">Transmembrane</keyword>
<dbReference type="PANTHER" id="PTHR34583">
    <property type="entry name" value="ANTIPORTER SUBUNIT MNHC2-RELATED"/>
    <property type="match status" value="1"/>
</dbReference>
<evidence type="ECO:0000313" key="8">
    <source>
        <dbReference type="EMBL" id="AOT62173.1"/>
    </source>
</evidence>
<evidence type="ECO:0000256" key="4">
    <source>
        <dbReference type="ARBA" id="ARBA00022692"/>
    </source>
</evidence>
<dbReference type="InterPro" id="IPR039428">
    <property type="entry name" value="NUOK/Mnh_C1-like"/>
</dbReference>
<dbReference type="Gene3D" id="1.10.287.3510">
    <property type="match status" value="1"/>
</dbReference>
<dbReference type="PANTHER" id="PTHR34583:SF2">
    <property type="entry name" value="ANTIPORTER SUBUNIT MNHC2-RELATED"/>
    <property type="match status" value="1"/>
</dbReference>
<dbReference type="STRING" id="285473.A4G23_05066"/>
<comment type="similarity">
    <text evidence="2">Belongs to the CPA3 antiporters (TC 2.A.63) subunit C family.</text>
</comment>
<dbReference type="AlphaFoldDB" id="A0A1D8G9T9"/>
<feature type="region of interest" description="Disordered" evidence="7">
    <location>
        <begin position="94"/>
        <end position="169"/>
    </location>
</feature>
<evidence type="ECO:0000313" key="9">
    <source>
        <dbReference type="Proteomes" id="UP000095349"/>
    </source>
</evidence>
<dbReference type="PATRIC" id="fig|285473.5.peg.5338"/>
<gene>
    <name evidence="8" type="primary">mrpC</name>
    <name evidence="8" type="ORF">A4G23_05066</name>
</gene>
<reference evidence="8 9" key="1">
    <citation type="submission" date="2016-09" db="EMBL/GenBank/DDBJ databases">
        <title>Streptomyces rubrolavendulae MJM4426 Genome sequencing and assembly.</title>
        <authorList>
            <person name="Kim J.-G."/>
        </authorList>
    </citation>
    <scope>NUCLEOTIDE SEQUENCE [LARGE SCALE GENOMIC DNA]</scope>
    <source>
        <strain evidence="8 9">MJM4426</strain>
    </source>
</reference>
<dbReference type="InterPro" id="IPR050601">
    <property type="entry name" value="CPA3_antiporter_subunitC"/>
</dbReference>
<feature type="compositionally biased region" description="Pro residues" evidence="7">
    <location>
        <begin position="96"/>
        <end position="124"/>
    </location>
</feature>
<protein>
    <submittedName>
        <fullName evidence="8">Na(+)/H(+) antiporter subunit C</fullName>
    </submittedName>
</protein>
<accession>A0A1D8G9T9</accession>
<feature type="compositionally biased region" description="Basic and acidic residues" evidence="7">
    <location>
        <begin position="159"/>
        <end position="169"/>
    </location>
</feature>
<evidence type="ECO:0000256" key="6">
    <source>
        <dbReference type="ARBA" id="ARBA00023136"/>
    </source>
</evidence>
<keyword evidence="3" id="KW-1003">Cell membrane</keyword>
<comment type="subcellular location">
    <subcellularLocation>
        <location evidence="1">Cell membrane</location>
        <topology evidence="1">Multi-pass membrane protein</topology>
    </subcellularLocation>
</comment>
<keyword evidence="6" id="KW-0472">Membrane</keyword>
<dbReference type="GO" id="GO:0005886">
    <property type="term" value="C:plasma membrane"/>
    <property type="evidence" value="ECO:0007669"/>
    <property type="project" value="UniProtKB-SubCell"/>
</dbReference>
<evidence type="ECO:0000256" key="5">
    <source>
        <dbReference type="ARBA" id="ARBA00022989"/>
    </source>
</evidence>
<dbReference type="EMBL" id="CP017316">
    <property type="protein sequence ID" value="AOT62173.1"/>
    <property type="molecule type" value="Genomic_DNA"/>
</dbReference>
<evidence type="ECO:0000256" key="2">
    <source>
        <dbReference type="ARBA" id="ARBA00010388"/>
    </source>
</evidence>
<dbReference type="KEGG" id="srn:A4G23_05066"/>
<evidence type="ECO:0000256" key="3">
    <source>
        <dbReference type="ARBA" id="ARBA00022475"/>
    </source>
</evidence>
<keyword evidence="9" id="KW-1185">Reference proteome</keyword>
<dbReference type="Pfam" id="PF00420">
    <property type="entry name" value="Oxidored_q2"/>
    <property type="match status" value="1"/>
</dbReference>
<evidence type="ECO:0000256" key="1">
    <source>
        <dbReference type="ARBA" id="ARBA00004651"/>
    </source>
</evidence>
<proteinExistence type="inferred from homology"/>
<keyword evidence="5" id="KW-1133">Transmembrane helix</keyword>